<dbReference type="InterPro" id="IPR010310">
    <property type="entry name" value="T7SS_ESAT-6-like"/>
</dbReference>
<keyword evidence="3" id="KW-1185">Reference proteome</keyword>
<feature type="region of interest" description="Disordered" evidence="1">
    <location>
        <begin position="1"/>
        <end position="28"/>
    </location>
</feature>
<accession>A0A1X1YRT0</accession>
<reference evidence="2 3" key="1">
    <citation type="submission" date="2016-01" db="EMBL/GenBank/DDBJ databases">
        <title>The new phylogeny of the genus Mycobacterium.</title>
        <authorList>
            <person name="Tarcisio F."/>
            <person name="Conor M."/>
            <person name="Antonella G."/>
            <person name="Elisabetta G."/>
            <person name="Giulia F.S."/>
            <person name="Sara T."/>
            <person name="Anna F."/>
            <person name="Clotilde B."/>
            <person name="Roberto B."/>
            <person name="Veronica D.S."/>
            <person name="Fabio R."/>
            <person name="Monica P."/>
            <person name="Olivier J."/>
            <person name="Enrico T."/>
            <person name="Nicola S."/>
        </authorList>
    </citation>
    <scope>NUCLEOTIDE SEQUENCE [LARGE SCALE GENOMIC DNA]</scope>
    <source>
        <strain evidence="2 3">DSM 45394</strain>
    </source>
</reference>
<name>A0A1X1YRT0_9MYCO</name>
<evidence type="ECO:0000256" key="1">
    <source>
        <dbReference type="SAM" id="MobiDB-lite"/>
    </source>
</evidence>
<sequence>MRCAGRRCAPPTPSGLDSPGQTDGNRNRPAAVELHNSDQTTGADVTTSTTLSADFDVMLAVAAATDTRNEEIRGMLQTFVGRMRAVPPSVWSGLAAARFSDVLDRWNAESLRLHHALARIAETIRHNERVLREVAETHSRHIAAAGDGI</sequence>
<proteinExistence type="predicted"/>
<organism evidence="2 3">
    <name type="scientific">Mycolicibacter longobardus</name>
    <dbReference type="NCBI Taxonomy" id="1108812"/>
    <lineage>
        <taxon>Bacteria</taxon>
        <taxon>Bacillati</taxon>
        <taxon>Actinomycetota</taxon>
        <taxon>Actinomycetes</taxon>
        <taxon>Mycobacteriales</taxon>
        <taxon>Mycobacteriaceae</taxon>
        <taxon>Mycolicibacter</taxon>
    </lineage>
</organism>
<dbReference type="STRING" id="1108812.AWC16_02885"/>
<protein>
    <recommendedName>
        <fullName evidence="4">Type VII secretion protein EsxU</fullName>
    </recommendedName>
</protein>
<dbReference type="SUPFAM" id="SSF140453">
    <property type="entry name" value="EsxAB dimer-like"/>
    <property type="match status" value="1"/>
</dbReference>
<evidence type="ECO:0000313" key="3">
    <source>
        <dbReference type="Proteomes" id="UP000193866"/>
    </source>
</evidence>
<dbReference type="Gene3D" id="1.10.287.1060">
    <property type="entry name" value="ESAT-6-like"/>
    <property type="match status" value="1"/>
</dbReference>
<evidence type="ECO:0000313" key="2">
    <source>
        <dbReference type="EMBL" id="ORW13733.1"/>
    </source>
</evidence>
<dbReference type="EMBL" id="LQPG01000007">
    <property type="protein sequence ID" value="ORW13733.1"/>
    <property type="molecule type" value="Genomic_DNA"/>
</dbReference>
<dbReference type="Pfam" id="PF06013">
    <property type="entry name" value="WXG100"/>
    <property type="match status" value="1"/>
</dbReference>
<gene>
    <name evidence="2" type="ORF">AWC16_02885</name>
</gene>
<dbReference type="Proteomes" id="UP000193866">
    <property type="component" value="Unassembled WGS sequence"/>
</dbReference>
<dbReference type="InterPro" id="IPR036689">
    <property type="entry name" value="ESAT-6-like_sf"/>
</dbReference>
<evidence type="ECO:0008006" key="4">
    <source>
        <dbReference type="Google" id="ProtNLM"/>
    </source>
</evidence>
<comment type="caution">
    <text evidence="2">The sequence shown here is derived from an EMBL/GenBank/DDBJ whole genome shotgun (WGS) entry which is preliminary data.</text>
</comment>
<dbReference type="AlphaFoldDB" id="A0A1X1YRT0"/>